<evidence type="ECO:0008006" key="3">
    <source>
        <dbReference type="Google" id="ProtNLM"/>
    </source>
</evidence>
<proteinExistence type="predicted"/>
<dbReference type="Proteomes" id="UP001159659">
    <property type="component" value="Unassembled WGS sequence"/>
</dbReference>
<organism evidence="1 2">
    <name type="scientific">Peronospora farinosa</name>
    <dbReference type="NCBI Taxonomy" id="134698"/>
    <lineage>
        <taxon>Eukaryota</taxon>
        <taxon>Sar</taxon>
        <taxon>Stramenopiles</taxon>
        <taxon>Oomycota</taxon>
        <taxon>Peronosporomycetes</taxon>
        <taxon>Peronosporales</taxon>
        <taxon>Peronosporaceae</taxon>
        <taxon>Peronospora</taxon>
    </lineage>
</organism>
<dbReference type="PANTHER" id="PTHR43102:SF2">
    <property type="entry name" value="GAF DOMAIN-CONTAINING PROTEIN"/>
    <property type="match status" value="1"/>
</dbReference>
<protein>
    <recommendedName>
        <fullName evidence="3">FYVE-type domain-containing protein</fullName>
    </recommendedName>
</protein>
<dbReference type="SUPFAM" id="SSF57903">
    <property type="entry name" value="FYVE/PHD zinc finger"/>
    <property type="match status" value="1"/>
</dbReference>
<dbReference type="PANTHER" id="PTHR43102">
    <property type="entry name" value="SLR1143 PROTEIN"/>
    <property type="match status" value="1"/>
</dbReference>
<accession>A0AAV0T8G7</accession>
<evidence type="ECO:0000313" key="1">
    <source>
        <dbReference type="EMBL" id="CAI5716967.1"/>
    </source>
</evidence>
<dbReference type="AlphaFoldDB" id="A0AAV0T8G7"/>
<sequence length="317" mass="35256">MNSETNSSQTLSSLLDSEVLAVGNVACSIDQLALPLSSSNESDYNSVMHSLYGSDFIYGSLVHKAIFRRKSHSRGTDATHERTALGRQGDDRSNKLLIKTSAFVSTSMFDKKNQQMCYAELFSPTSSGGFSITTFSLTGREMVTGKIQVPLRRKLHHLHPFSTWFSAEPVDSGVHVVFRARFHRSESDGLCSPKVMNARLWKIVQGVCKLGKLVDSRAQQPRRLKSNANHVAASGPRNSRCIVCTRTLCHIFMTRSCRRCELCSYNVCSACCSPQHVTIYNRHVAPLLVCARCRESVAREDFDSQLRAVYPPGSVKI</sequence>
<name>A0AAV0T8G7_9STRA</name>
<gene>
    <name evidence="1" type="ORF">PFR002_LOCUS3369</name>
</gene>
<evidence type="ECO:0000313" key="2">
    <source>
        <dbReference type="Proteomes" id="UP001159659"/>
    </source>
</evidence>
<comment type="caution">
    <text evidence="1">The sequence shown here is derived from an EMBL/GenBank/DDBJ whole genome shotgun (WGS) entry which is preliminary data.</text>
</comment>
<dbReference type="InterPro" id="IPR011011">
    <property type="entry name" value="Znf_FYVE_PHD"/>
</dbReference>
<reference evidence="1" key="1">
    <citation type="submission" date="2022-12" db="EMBL/GenBank/DDBJ databases">
        <authorList>
            <person name="Webb A."/>
        </authorList>
    </citation>
    <scope>NUCLEOTIDE SEQUENCE</scope>
    <source>
        <strain evidence="1">Pf2</strain>
    </source>
</reference>
<dbReference type="EMBL" id="CANTFK010000488">
    <property type="protein sequence ID" value="CAI5716967.1"/>
    <property type="molecule type" value="Genomic_DNA"/>
</dbReference>